<reference evidence="1 2" key="1">
    <citation type="submission" date="2024-07" db="EMBL/GenBank/DDBJ databases">
        <title>Section-level genome sequencing and comparative genomics of Aspergillus sections Usti and Cavernicolus.</title>
        <authorList>
            <consortium name="Lawrence Berkeley National Laboratory"/>
            <person name="Nybo J.L."/>
            <person name="Vesth T.C."/>
            <person name="Theobald S."/>
            <person name="Frisvad J.C."/>
            <person name="Larsen T.O."/>
            <person name="Kjaerboelling I."/>
            <person name="Rothschild-Mancinelli K."/>
            <person name="Lyhne E.K."/>
            <person name="Kogle M.E."/>
            <person name="Barry K."/>
            <person name="Clum A."/>
            <person name="Na H."/>
            <person name="Ledsgaard L."/>
            <person name="Lin J."/>
            <person name="Lipzen A."/>
            <person name="Kuo A."/>
            <person name="Riley R."/>
            <person name="Mondo S."/>
            <person name="LaButti K."/>
            <person name="Haridas S."/>
            <person name="Pangalinan J."/>
            <person name="Salamov A.A."/>
            <person name="Simmons B.A."/>
            <person name="Magnuson J.K."/>
            <person name="Chen J."/>
            <person name="Drula E."/>
            <person name="Henrissat B."/>
            <person name="Wiebenga A."/>
            <person name="Lubbers R.J."/>
            <person name="Gomes A.C."/>
            <person name="Makela M.R."/>
            <person name="Stajich J."/>
            <person name="Grigoriev I.V."/>
            <person name="Mortensen U.H."/>
            <person name="De vries R.P."/>
            <person name="Baker S.E."/>
            <person name="Andersen M.R."/>
        </authorList>
    </citation>
    <scope>NUCLEOTIDE SEQUENCE [LARGE SCALE GENOMIC DNA]</scope>
    <source>
        <strain evidence="1 2">CBS 600.67</strain>
    </source>
</reference>
<protein>
    <submittedName>
        <fullName evidence="1">Uncharacterized protein</fullName>
    </submittedName>
</protein>
<dbReference type="EMBL" id="JBFXLS010000005">
    <property type="protein sequence ID" value="KAL2833002.1"/>
    <property type="molecule type" value="Genomic_DNA"/>
</dbReference>
<comment type="caution">
    <text evidence="1">The sequence shown here is derived from an EMBL/GenBank/DDBJ whole genome shotgun (WGS) entry which is preliminary data.</text>
</comment>
<dbReference type="Proteomes" id="UP001610335">
    <property type="component" value="Unassembled WGS sequence"/>
</dbReference>
<accession>A0ABR4IYZ3</accession>
<sequence>MSELQFLSAALIEKQHTPAMEHDLGINVDSQFLQFCGITASSEPSSSSSIWHTDRTDDHAHEQFASVDSLLQDYAQAFTPTGDPDALLTRARVDAILMMSLAIAKKKKLLNSSDDARSDAEQRLQTLFWGHEQVISLPVPFLNPSNIRNSALDYVLWYGNPRELETNLIVVRIDESLDGTDGEQYLPTLAAMYGILTDSLKWVFFHVNKEHKYSALKLNWLEDQQQAIVGLIGRIMDRAVIVKIVCEESNLNQLPWTLEWTKMATIWDIPQWDHLEKEEIEPLADEDDHFPESSRLSRQTFHTTKMDWFAKIEQRCKQFVRRAKRAGQNDDVEEEMDSVFNVARVESQEATGKKKALLSIAVTDIPSEDVMEMFRLKRERKPNNIWKIASWERRTTVSSHLAHTLENIKLVAGREGAGKRASTETTLSRKSLEMALEAPISYVWPTVDGKKVVRGHMDYTLWYGKPSQAETNLMVVEAKKVGTTHAGRYQAISYMAHIQDARRKAGRANTPIFEIATDSRDWDFIRLDAYGQLDIESLSWEAKQDVQIMSLLHKVVHQASCLSPVSSNDLTRQKTVEKLTGIRFSK</sequence>
<proteinExistence type="predicted"/>
<organism evidence="1 2">
    <name type="scientific">Aspergillus cavernicola</name>
    <dbReference type="NCBI Taxonomy" id="176166"/>
    <lineage>
        <taxon>Eukaryota</taxon>
        <taxon>Fungi</taxon>
        <taxon>Dikarya</taxon>
        <taxon>Ascomycota</taxon>
        <taxon>Pezizomycotina</taxon>
        <taxon>Eurotiomycetes</taxon>
        <taxon>Eurotiomycetidae</taxon>
        <taxon>Eurotiales</taxon>
        <taxon>Aspergillaceae</taxon>
        <taxon>Aspergillus</taxon>
        <taxon>Aspergillus subgen. Nidulantes</taxon>
    </lineage>
</organism>
<name>A0ABR4IYZ3_9EURO</name>
<evidence type="ECO:0000313" key="1">
    <source>
        <dbReference type="EMBL" id="KAL2833002.1"/>
    </source>
</evidence>
<evidence type="ECO:0000313" key="2">
    <source>
        <dbReference type="Proteomes" id="UP001610335"/>
    </source>
</evidence>
<keyword evidence="2" id="KW-1185">Reference proteome</keyword>
<gene>
    <name evidence="1" type="ORF">BDW59DRAFT_157144</name>
</gene>